<dbReference type="Pfam" id="PF07730">
    <property type="entry name" value="HisKA_3"/>
    <property type="match status" value="1"/>
</dbReference>
<keyword evidence="4" id="KW-0812">Transmembrane</keyword>
<accession>A0A371WZ51</accession>
<dbReference type="SMART" id="SM00387">
    <property type="entry name" value="HATPase_c"/>
    <property type="match status" value="1"/>
</dbReference>
<gene>
    <name evidence="6" type="ORF">DYI37_17260</name>
</gene>
<protein>
    <recommendedName>
        <fullName evidence="5">Histidine kinase/HSP90-like ATPase domain-containing protein</fullName>
    </recommendedName>
</protein>
<dbReference type="Gene3D" id="3.30.565.10">
    <property type="entry name" value="Histidine kinase-like ATPase, C-terminal domain"/>
    <property type="match status" value="1"/>
</dbReference>
<evidence type="ECO:0000256" key="2">
    <source>
        <dbReference type="ARBA" id="ARBA00022777"/>
    </source>
</evidence>
<evidence type="ECO:0000313" key="7">
    <source>
        <dbReference type="Proteomes" id="UP000264310"/>
    </source>
</evidence>
<dbReference type="GO" id="GO:0000155">
    <property type="term" value="F:phosphorelay sensor kinase activity"/>
    <property type="evidence" value="ECO:0007669"/>
    <property type="project" value="InterPro"/>
</dbReference>
<keyword evidence="4" id="KW-0472">Membrane</keyword>
<dbReference type="CDD" id="cd16917">
    <property type="entry name" value="HATPase_UhpB-NarQ-NarX-like"/>
    <property type="match status" value="1"/>
</dbReference>
<dbReference type="GO" id="GO:0046983">
    <property type="term" value="F:protein dimerization activity"/>
    <property type="evidence" value="ECO:0007669"/>
    <property type="project" value="InterPro"/>
</dbReference>
<proteinExistence type="predicted"/>
<dbReference type="PANTHER" id="PTHR24421">
    <property type="entry name" value="NITRATE/NITRITE SENSOR PROTEIN NARX-RELATED"/>
    <property type="match status" value="1"/>
</dbReference>
<dbReference type="InterPro" id="IPR036890">
    <property type="entry name" value="HATPase_C_sf"/>
</dbReference>
<evidence type="ECO:0000256" key="4">
    <source>
        <dbReference type="SAM" id="Phobius"/>
    </source>
</evidence>
<dbReference type="Pfam" id="PF02518">
    <property type="entry name" value="HATPase_c"/>
    <property type="match status" value="1"/>
</dbReference>
<dbReference type="EMBL" id="QURL01000008">
    <property type="protein sequence ID" value="RFC62253.1"/>
    <property type="molecule type" value="Genomic_DNA"/>
</dbReference>
<dbReference type="SUPFAM" id="SSF103190">
    <property type="entry name" value="Sensory domain-like"/>
    <property type="match status" value="1"/>
</dbReference>
<dbReference type="InterPro" id="IPR011712">
    <property type="entry name" value="Sig_transdc_His_kin_sub3_dim/P"/>
</dbReference>
<feature type="domain" description="Histidine kinase/HSP90-like ATPase" evidence="5">
    <location>
        <begin position="379"/>
        <end position="476"/>
    </location>
</feature>
<feature type="transmembrane region" description="Helical" evidence="4">
    <location>
        <begin position="203"/>
        <end position="222"/>
    </location>
</feature>
<dbReference type="InterPro" id="IPR029151">
    <property type="entry name" value="Sensor-like_sf"/>
</dbReference>
<dbReference type="InterPro" id="IPR050482">
    <property type="entry name" value="Sensor_HK_TwoCompSys"/>
</dbReference>
<dbReference type="GO" id="GO:0016020">
    <property type="term" value="C:membrane"/>
    <property type="evidence" value="ECO:0007669"/>
    <property type="project" value="InterPro"/>
</dbReference>
<evidence type="ECO:0000256" key="1">
    <source>
        <dbReference type="ARBA" id="ARBA00022679"/>
    </source>
</evidence>
<dbReference type="Proteomes" id="UP000264310">
    <property type="component" value="Unassembled WGS sequence"/>
</dbReference>
<keyword evidence="1" id="KW-0808">Transferase</keyword>
<name>A0A371WZ51_9HYPH</name>
<evidence type="ECO:0000256" key="3">
    <source>
        <dbReference type="ARBA" id="ARBA00023012"/>
    </source>
</evidence>
<evidence type="ECO:0000313" key="6">
    <source>
        <dbReference type="EMBL" id="RFC62253.1"/>
    </source>
</evidence>
<organism evidence="6 7">
    <name type="scientific">Fulvimarina endophytica</name>
    <dbReference type="NCBI Taxonomy" id="2293836"/>
    <lineage>
        <taxon>Bacteria</taxon>
        <taxon>Pseudomonadati</taxon>
        <taxon>Pseudomonadota</taxon>
        <taxon>Alphaproteobacteria</taxon>
        <taxon>Hyphomicrobiales</taxon>
        <taxon>Aurantimonadaceae</taxon>
        <taxon>Fulvimarina</taxon>
    </lineage>
</organism>
<dbReference type="SUPFAM" id="SSF55874">
    <property type="entry name" value="ATPase domain of HSP90 chaperone/DNA topoisomerase II/histidine kinase"/>
    <property type="match status" value="1"/>
</dbReference>
<evidence type="ECO:0000259" key="5">
    <source>
        <dbReference type="SMART" id="SM00387"/>
    </source>
</evidence>
<keyword evidence="2" id="KW-0418">Kinase</keyword>
<sequence length="479" mass="52693">MVERMTGPRSNRSGARGARLTLFQQFSIVATISFALVMITLGWWVSKRISDGILQRSAEAGALFMQSVLEPHIQSLVEGRPLSSADIAQLRAISDTHALRKHVMSIKIWEPNGRIAFSSQPDLIGQSFPTDEIQPALNGEIKGYLNQLEDDENAFERTLSVPLYEIYAPLYRSGSNEIIAVGEFYENAERLNNELLDAVRDNWLVVGSAGLALLMVLFAIVYRGSVTIERQKRDLEARHAREIGLHKTNAKLRGEMQIALQKTARIDHMLQRRLGAELHDGPAQLMAFVLLRLDDIDEAIRADRSEEHFGRETLSEVRAAVQDSLADLRAIAAGLFMPFLKEGSDITEVVRAIALAHDRRTGGTTVLSFENVEGITAPDLVQAIARIVQEAMTNAEKHAGDPSPRVVIRQIDGEIEVTIQDRGPGLENSERSDADRNGKLGLDGIRYRAGSLGGSAQFESGPGGGTLIRCRIPFPSDSA</sequence>
<keyword evidence="3" id="KW-0902">Two-component regulatory system</keyword>
<feature type="transmembrane region" description="Helical" evidence="4">
    <location>
        <begin position="21"/>
        <end position="45"/>
    </location>
</feature>
<comment type="caution">
    <text evidence="6">The sequence shown here is derived from an EMBL/GenBank/DDBJ whole genome shotgun (WGS) entry which is preliminary data.</text>
</comment>
<dbReference type="AlphaFoldDB" id="A0A371WZ51"/>
<reference evidence="6 7" key="1">
    <citation type="submission" date="2018-08" db="EMBL/GenBank/DDBJ databases">
        <title>Fulvimarina sp. 85, whole genome shotgun sequence.</title>
        <authorList>
            <person name="Tuo L."/>
        </authorList>
    </citation>
    <scope>NUCLEOTIDE SEQUENCE [LARGE SCALE GENOMIC DNA]</scope>
    <source>
        <strain evidence="6 7">85</strain>
    </source>
</reference>
<keyword evidence="7" id="KW-1185">Reference proteome</keyword>
<dbReference type="InterPro" id="IPR003594">
    <property type="entry name" value="HATPase_dom"/>
</dbReference>
<keyword evidence="4" id="KW-1133">Transmembrane helix</keyword>